<evidence type="ECO:0000313" key="2">
    <source>
        <dbReference type="Proteomes" id="UP001300692"/>
    </source>
</evidence>
<comment type="caution">
    <text evidence="1">The sequence shown here is derived from an EMBL/GenBank/DDBJ whole genome shotgun (WGS) entry which is preliminary data.</text>
</comment>
<reference evidence="1 2" key="1">
    <citation type="submission" date="2022-10" db="EMBL/GenBank/DDBJ databases">
        <title>Comparative genomics and taxonomic characterization of three novel marine species of genus Reichenbachiella exhibiting antioxidant and polysaccharide degradation activities.</title>
        <authorList>
            <person name="Muhammad N."/>
            <person name="Lee Y.-J."/>
            <person name="Ko J."/>
            <person name="Kim S.-G."/>
        </authorList>
    </citation>
    <scope>NUCLEOTIDE SEQUENCE [LARGE SCALE GENOMIC DNA]</scope>
    <source>
        <strain evidence="1 2">ABR2-5</strain>
    </source>
</reference>
<keyword evidence="2" id="KW-1185">Reference proteome</keyword>
<dbReference type="PROSITE" id="PS51257">
    <property type="entry name" value="PROKAR_LIPOPROTEIN"/>
    <property type="match status" value="1"/>
</dbReference>
<evidence type="ECO:0008006" key="3">
    <source>
        <dbReference type="Google" id="ProtNLM"/>
    </source>
</evidence>
<proteinExistence type="predicted"/>
<name>A0ABT3CQ11_9BACT</name>
<accession>A0ABT3CQ11</accession>
<dbReference type="RefSeq" id="WP_264136154.1">
    <property type="nucleotide sequence ID" value="NZ_JAOYOD010000001.1"/>
</dbReference>
<evidence type="ECO:0000313" key="1">
    <source>
        <dbReference type="EMBL" id="MCV9385363.1"/>
    </source>
</evidence>
<organism evidence="1 2">
    <name type="scientific">Reichenbachiella ulvae</name>
    <dbReference type="NCBI Taxonomy" id="2980104"/>
    <lineage>
        <taxon>Bacteria</taxon>
        <taxon>Pseudomonadati</taxon>
        <taxon>Bacteroidota</taxon>
        <taxon>Cytophagia</taxon>
        <taxon>Cytophagales</taxon>
        <taxon>Reichenbachiellaceae</taxon>
        <taxon>Reichenbachiella</taxon>
    </lineage>
</organism>
<sequence length="198" mass="22872">MTRLILIFFALLILYGCSGNCDFTISKAYREFLFEYHKGDTIFFRSNTGDLDTLLISSYDTTEHCGSGIMAYRRKDFRTGIQHLPSNNWIGGREGNNELNQDLFVLEKSFRSNPDSGCFIYVSYRDFEGELENISSIKHNDSLSHLGVSEYWQIKKSNYDSRNGAPIPDDKIHSVIWTKEFGLTRYEYGNGEVYTIMK</sequence>
<protein>
    <recommendedName>
        <fullName evidence="3">Lipoprotein</fullName>
    </recommendedName>
</protein>
<dbReference type="EMBL" id="JAOYOD010000001">
    <property type="protein sequence ID" value="MCV9385363.1"/>
    <property type="molecule type" value="Genomic_DNA"/>
</dbReference>
<gene>
    <name evidence="1" type="ORF">N7U62_01740</name>
</gene>
<dbReference type="Proteomes" id="UP001300692">
    <property type="component" value="Unassembled WGS sequence"/>
</dbReference>